<dbReference type="RefSeq" id="WP_155700368.1">
    <property type="nucleotide sequence ID" value="NZ_CP034235.1"/>
</dbReference>
<dbReference type="Proteomes" id="UP000426246">
    <property type="component" value="Chromosome"/>
</dbReference>
<gene>
    <name evidence="1" type="ORF">EHS13_10880</name>
</gene>
<sequence length="311" mass="35790">MEINITNQSKDNVVLLPKTIDFYQIEITRMLETERYEEAITLLRFLGKCDSGDPRTNEEWLSLLDWLESMSLSEAQDDELDEEPEETEKDLLRQHLQLKTEQDPNYINELIEMLQPHIAAGKQILALDQLAYMEEAASAKTSITQALISWLEANTISPWIQFKALQVLKIRSFQGEIQISKGGIPITLDISEVPLELEGYPEKIGMVLSRLQKVAEMDEPSLSYFAEEIWEQFLAYIYATPAYEQLVHGDEQSIGVWASALHSLIGELMTGTFRELEIQRLYEIPEESQLLWKRAFQTLNNFAAQFPITLK</sequence>
<accession>A0A6B8RFW3</accession>
<evidence type="ECO:0000313" key="2">
    <source>
        <dbReference type="Proteomes" id="UP000426246"/>
    </source>
</evidence>
<protein>
    <submittedName>
        <fullName evidence="1">Uncharacterized protein</fullName>
    </submittedName>
</protein>
<evidence type="ECO:0000313" key="1">
    <source>
        <dbReference type="EMBL" id="QGQ95351.1"/>
    </source>
</evidence>
<reference evidence="2" key="1">
    <citation type="submission" date="2018-11" db="EMBL/GenBank/DDBJ databases">
        <title>Complete genome sequence of Paenibacillus sp. ML311-T8.</title>
        <authorList>
            <person name="Nam Y.-D."/>
            <person name="Kang J."/>
            <person name="Chung W.-H."/>
            <person name="Park Y.S."/>
        </authorList>
    </citation>
    <scope>NUCLEOTIDE SEQUENCE [LARGE SCALE GENOMIC DNA]</scope>
    <source>
        <strain evidence="2">ML311-T8</strain>
    </source>
</reference>
<proteinExistence type="predicted"/>
<name>A0A6B8RFW3_9BACL</name>
<dbReference type="AlphaFoldDB" id="A0A6B8RFW3"/>
<dbReference type="EMBL" id="CP034235">
    <property type="protein sequence ID" value="QGQ95351.1"/>
    <property type="molecule type" value="Genomic_DNA"/>
</dbReference>
<dbReference type="KEGG" id="ppsc:EHS13_10880"/>
<keyword evidence="2" id="KW-1185">Reference proteome</keyword>
<organism evidence="1 2">
    <name type="scientific">Paenibacillus psychroresistens</name>
    <dbReference type="NCBI Taxonomy" id="1778678"/>
    <lineage>
        <taxon>Bacteria</taxon>
        <taxon>Bacillati</taxon>
        <taxon>Bacillota</taxon>
        <taxon>Bacilli</taxon>
        <taxon>Bacillales</taxon>
        <taxon>Paenibacillaceae</taxon>
        <taxon>Paenibacillus</taxon>
    </lineage>
</organism>